<sequence length="105" mass="11965">MRAAFEQAKLAGYEMDLMAPPELARGAERVLDRLVELSELLGYPLRLSALEPRSEPFSRDEIRRTLVAISDARLALMVLMQQDLGLRSKNDSDIGDRDEHRMLRP</sequence>
<protein>
    <submittedName>
        <fullName evidence="1">Uncharacterized protein</fullName>
    </submittedName>
</protein>
<name>A0A8J3ZKQ8_9ACTN</name>
<dbReference type="EMBL" id="BOPG01000121">
    <property type="protein sequence ID" value="GIJ64593.1"/>
    <property type="molecule type" value="Genomic_DNA"/>
</dbReference>
<reference evidence="1" key="1">
    <citation type="submission" date="2021-01" db="EMBL/GenBank/DDBJ databases">
        <title>Whole genome shotgun sequence of Virgisporangium aurantiacum NBRC 16421.</title>
        <authorList>
            <person name="Komaki H."/>
            <person name="Tamura T."/>
        </authorList>
    </citation>
    <scope>NUCLEOTIDE SEQUENCE</scope>
    <source>
        <strain evidence="1">NBRC 16421</strain>
    </source>
</reference>
<gene>
    <name evidence="1" type="ORF">Vau01_121090</name>
</gene>
<comment type="caution">
    <text evidence="1">The sequence shown here is derived from an EMBL/GenBank/DDBJ whole genome shotgun (WGS) entry which is preliminary data.</text>
</comment>
<evidence type="ECO:0000313" key="2">
    <source>
        <dbReference type="Proteomes" id="UP000612585"/>
    </source>
</evidence>
<dbReference type="Proteomes" id="UP000612585">
    <property type="component" value="Unassembled WGS sequence"/>
</dbReference>
<keyword evidence="2" id="KW-1185">Reference proteome</keyword>
<evidence type="ECO:0000313" key="1">
    <source>
        <dbReference type="EMBL" id="GIJ64593.1"/>
    </source>
</evidence>
<accession>A0A8J3ZKQ8</accession>
<proteinExistence type="predicted"/>
<organism evidence="1 2">
    <name type="scientific">Virgisporangium aurantiacum</name>
    <dbReference type="NCBI Taxonomy" id="175570"/>
    <lineage>
        <taxon>Bacteria</taxon>
        <taxon>Bacillati</taxon>
        <taxon>Actinomycetota</taxon>
        <taxon>Actinomycetes</taxon>
        <taxon>Micromonosporales</taxon>
        <taxon>Micromonosporaceae</taxon>
        <taxon>Virgisporangium</taxon>
    </lineage>
</organism>
<dbReference type="AlphaFoldDB" id="A0A8J3ZKQ8"/>